<proteinExistence type="predicted"/>
<dbReference type="Proteomes" id="UP000554235">
    <property type="component" value="Unassembled WGS sequence"/>
</dbReference>
<reference evidence="1 2" key="1">
    <citation type="submission" date="2020-01" db="EMBL/GenBank/DDBJ databases">
        <title>Identification and distribution of gene clusters putatively required for synthesis of sphingolipid metabolism inhibitors in phylogenetically diverse species of the filamentous fungus Fusarium.</title>
        <authorList>
            <person name="Kim H.-S."/>
            <person name="Busman M."/>
            <person name="Brown D.W."/>
            <person name="Divon H."/>
            <person name="Uhlig S."/>
            <person name="Proctor R.H."/>
        </authorList>
    </citation>
    <scope>NUCLEOTIDE SEQUENCE [LARGE SCALE GENOMIC DNA]</scope>
    <source>
        <strain evidence="1 2">NRRL 20459</strain>
    </source>
</reference>
<gene>
    <name evidence="1" type="ORF">FALBO_6523</name>
</gene>
<dbReference type="EMBL" id="JAADYS010000852">
    <property type="protein sequence ID" value="KAF4466596.1"/>
    <property type="molecule type" value="Genomic_DNA"/>
</dbReference>
<evidence type="ECO:0000313" key="2">
    <source>
        <dbReference type="Proteomes" id="UP000554235"/>
    </source>
</evidence>
<keyword evidence="2" id="KW-1185">Reference proteome</keyword>
<comment type="caution">
    <text evidence="1">The sequence shown here is derived from an EMBL/GenBank/DDBJ whole genome shotgun (WGS) entry which is preliminary data.</text>
</comment>
<accession>A0A8H4LD38</accession>
<dbReference type="AlphaFoldDB" id="A0A8H4LD38"/>
<sequence length="314" mass="34849">MVPSYRNWRDKDDMCNQAWMMLNRTSDMTIYELDEPSVWKTPDRWLAHKEMNTWDHPRRQPLAKYTTLELYLKDSSDDVPLVGSERYSTPSAPSPLGDQEAGIEISSLCLVLLLFAILPSGFPSLFCRAASLFCGSVAFKCRWPRLGRDLSGTYTTHLWASILLGSRAEIQINKLEPCVLPYFGSTKWNAFTACSLATNGVGIRDGRIHSDATIVTGAGLFGLVPHHEALRKSRGTTYFVPTPVDTILAKANWANLWSLSKPLAVPDRLGGMKSLFAPSAFTPPHTLARRGMGAHPHKETPRCITKNRTIAAGS</sequence>
<protein>
    <submittedName>
        <fullName evidence="1">Uncharacterized protein</fullName>
    </submittedName>
</protein>
<name>A0A8H4LD38_9HYPO</name>
<organism evidence="1 2">
    <name type="scientific">Fusarium albosuccineum</name>
    <dbReference type="NCBI Taxonomy" id="1237068"/>
    <lineage>
        <taxon>Eukaryota</taxon>
        <taxon>Fungi</taxon>
        <taxon>Dikarya</taxon>
        <taxon>Ascomycota</taxon>
        <taxon>Pezizomycotina</taxon>
        <taxon>Sordariomycetes</taxon>
        <taxon>Hypocreomycetidae</taxon>
        <taxon>Hypocreales</taxon>
        <taxon>Nectriaceae</taxon>
        <taxon>Fusarium</taxon>
        <taxon>Fusarium decemcellulare species complex</taxon>
    </lineage>
</organism>
<evidence type="ECO:0000313" key="1">
    <source>
        <dbReference type="EMBL" id="KAF4466596.1"/>
    </source>
</evidence>